<gene>
    <name evidence="12" type="primary">hisA</name>
    <name evidence="15" type="ORF">EV207_12349</name>
</gene>
<reference evidence="15 16" key="1">
    <citation type="submission" date="2019-03" db="EMBL/GenBank/DDBJ databases">
        <title>Genomic Encyclopedia of Type Strains, Phase IV (KMG-IV): sequencing the most valuable type-strain genomes for metagenomic binning, comparative biology and taxonomic classification.</title>
        <authorList>
            <person name="Goeker M."/>
        </authorList>
    </citation>
    <scope>NUCLEOTIDE SEQUENCE [LARGE SCALE GENOMIC DNA]</scope>
    <source>
        <strain evidence="15 16">DSM 19377</strain>
    </source>
</reference>
<dbReference type="UniPathway" id="UPA00031">
    <property type="reaction ID" value="UER00009"/>
</dbReference>
<evidence type="ECO:0000256" key="2">
    <source>
        <dbReference type="ARBA" id="ARBA00004496"/>
    </source>
</evidence>
<dbReference type="GO" id="GO:0000105">
    <property type="term" value="P:L-histidine biosynthetic process"/>
    <property type="evidence" value="ECO:0007669"/>
    <property type="project" value="UniProtKB-UniRule"/>
</dbReference>
<dbReference type="GO" id="GO:0000162">
    <property type="term" value="P:L-tryptophan biosynthetic process"/>
    <property type="evidence" value="ECO:0007669"/>
    <property type="project" value="TreeGrafter"/>
</dbReference>
<dbReference type="GO" id="GO:0005737">
    <property type="term" value="C:cytoplasm"/>
    <property type="evidence" value="ECO:0007669"/>
    <property type="project" value="UniProtKB-SubCell"/>
</dbReference>
<dbReference type="OrthoDB" id="9807749at2"/>
<dbReference type="InterPro" id="IPR006062">
    <property type="entry name" value="His_biosynth"/>
</dbReference>
<evidence type="ECO:0000256" key="14">
    <source>
        <dbReference type="RuleBase" id="RU003658"/>
    </source>
</evidence>
<dbReference type="SUPFAM" id="SSF51366">
    <property type="entry name" value="Ribulose-phoshate binding barrel"/>
    <property type="match status" value="1"/>
</dbReference>
<comment type="pathway">
    <text evidence="3 12 14">Amino-acid biosynthesis; L-histidine biosynthesis; L-histidine from 5-phospho-alpha-D-ribose 1-diphosphate: step 4/9.</text>
</comment>
<evidence type="ECO:0000256" key="6">
    <source>
        <dbReference type="ARBA" id="ARBA00018464"/>
    </source>
</evidence>
<evidence type="ECO:0000256" key="5">
    <source>
        <dbReference type="ARBA" id="ARBA00012550"/>
    </source>
</evidence>
<evidence type="ECO:0000256" key="8">
    <source>
        <dbReference type="ARBA" id="ARBA00022605"/>
    </source>
</evidence>
<comment type="similarity">
    <text evidence="4 12 13">Belongs to the HisA/HisF family.</text>
</comment>
<dbReference type="RefSeq" id="WP_132746907.1">
    <property type="nucleotide sequence ID" value="NZ_SLXK01000023.1"/>
</dbReference>
<feature type="active site" description="Proton acceptor" evidence="12">
    <location>
        <position position="10"/>
    </location>
</feature>
<dbReference type="InterPro" id="IPR013785">
    <property type="entry name" value="Aldolase_TIM"/>
</dbReference>
<dbReference type="InterPro" id="IPR011060">
    <property type="entry name" value="RibuloseP-bd_barrel"/>
</dbReference>
<dbReference type="NCBIfam" id="TIGR00007">
    <property type="entry name" value="1-(5-phosphoribosyl)-5-[(5-phosphoribosylamino)methylideneamino]imidazole-4-carboxamide isomerase"/>
    <property type="match status" value="1"/>
</dbReference>
<feature type="active site" description="Proton donor" evidence="12">
    <location>
        <position position="131"/>
    </location>
</feature>
<sequence>MTFTIYPAIDLRGGKCVRLYQGDFRQETVYHDEPIEMARSFYEQGAEWLHLVDLDGARSGKPVNADIIKDISAAVPVKVEVGGGIRCIENVEDYLKAGVDRIILGSSAISDPEFVKEALRRFPEQVAIGIDARDGRVAAEGWLKTSDVSAVDLGKELAAAGAKTFIYTDISRDGALKGPNVEEIQSFAQATGQQVIASGGVSAISDVKELAANVSAGIAGAIIGKALYTNVLTLADALEVANHAG</sequence>
<keyword evidence="9 12" id="KW-0368">Histidine biosynthesis</keyword>
<comment type="caution">
    <text evidence="15">The sequence shown here is derived from an EMBL/GenBank/DDBJ whole genome shotgun (WGS) entry which is preliminary data.</text>
</comment>
<organism evidence="15 16">
    <name type="scientific">Scopulibacillus darangshiensis</name>
    <dbReference type="NCBI Taxonomy" id="442528"/>
    <lineage>
        <taxon>Bacteria</taxon>
        <taxon>Bacillati</taxon>
        <taxon>Bacillota</taxon>
        <taxon>Bacilli</taxon>
        <taxon>Bacillales</taxon>
        <taxon>Sporolactobacillaceae</taxon>
        <taxon>Scopulibacillus</taxon>
    </lineage>
</organism>
<dbReference type="PANTHER" id="PTHR43090">
    <property type="entry name" value="1-(5-PHOSPHORIBOSYL)-5-[(5-PHOSPHORIBOSYLAMINO)METHYLIDENEAMINO] IMIDAZOLE-4-CARBOXAMIDE ISOMERASE"/>
    <property type="match status" value="1"/>
</dbReference>
<dbReference type="CDD" id="cd04732">
    <property type="entry name" value="HisA"/>
    <property type="match status" value="1"/>
</dbReference>
<keyword evidence="7 12" id="KW-0963">Cytoplasm</keyword>
<keyword evidence="8 12" id="KW-0028">Amino-acid biosynthesis</keyword>
<evidence type="ECO:0000313" key="16">
    <source>
        <dbReference type="Proteomes" id="UP000295416"/>
    </source>
</evidence>
<dbReference type="PANTHER" id="PTHR43090:SF2">
    <property type="entry name" value="1-(5-PHOSPHORIBOSYL)-5-[(5-PHOSPHORIBOSYLAMINO)METHYLIDENEAMINO] IMIDAZOLE-4-CARBOXAMIDE ISOMERASE"/>
    <property type="match status" value="1"/>
</dbReference>
<dbReference type="InterPro" id="IPR044524">
    <property type="entry name" value="Isoase_HisA-like"/>
</dbReference>
<proteinExistence type="inferred from homology"/>
<dbReference type="EMBL" id="SLXK01000023">
    <property type="protein sequence ID" value="TCP24876.1"/>
    <property type="molecule type" value="Genomic_DNA"/>
</dbReference>
<dbReference type="GO" id="GO:0003949">
    <property type="term" value="F:1-(5-phosphoribosyl)-5-[(5-phosphoribosylamino)methylideneamino]imidazole-4-carboxamide isomerase activity"/>
    <property type="evidence" value="ECO:0007669"/>
    <property type="project" value="UniProtKB-UniRule"/>
</dbReference>
<evidence type="ECO:0000256" key="7">
    <source>
        <dbReference type="ARBA" id="ARBA00022490"/>
    </source>
</evidence>
<evidence type="ECO:0000256" key="9">
    <source>
        <dbReference type="ARBA" id="ARBA00023102"/>
    </source>
</evidence>
<dbReference type="HAMAP" id="MF_01014">
    <property type="entry name" value="HisA"/>
    <property type="match status" value="1"/>
</dbReference>
<evidence type="ECO:0000256" key="1">
    <source>
        <dbReference type="ARBA" id="ARBA00000901"/>
    </source>
</evidence>
<comment type="subcellular location">
    <subcellularLocation>
        <location evidence="2 12 14">Cytoplasm</location>
    </subcellularLocation>
</comment>
<accession>A0A4V2SLV4</accession>
<evidence type="ECO:0000256" key="10">
    <source>
        <dbReference type="ARBA" id="ARBA00023235"/>
    </source>
</evidence>
<keyword evidence="16" id="KW-1185">Reference proteome</keyword>
<evidence type="ECO:0000256" key="12">
    <source>
        <dbReference type="HAMAP-Rule" id="MF_01014"/>
    </source>
</evidence>
<name>A0A4V2SLV4_9BACL</name>
<protein>
    <recommendedName>
        <fullName evidence="6 12">1-(5-phosphoribosyl)-5-[(5-phosphoribosylamino)methylideneamino] imidazole-4-carboxamide isomerase</fullName>
        <ecNumber evidence="5 12">5.3.1.16</ecNumber>
    </recommendedName>
    <alternativeName>
        <fullName evidence="11 12">Phosphoribosylformimino-5-aminoimidazole carboxamide ribotide isomerase</fullName>
    </alternativeName>
</protein>
<evidence type="ECO:0000313" key="15">
    <source>
        <dbReference type="EMBL" id="TCP24876.1"/>
    </source>
</evidence>
<keyword evidence="10 12" id="KW-0413">Isomerase</keyword>
<evidence type="ECO:0000256" key="4">
    <source>
        <dbReference type="ARBA" id="ARBA00009667"/>
    </source>
</evidence>
<evidence type="ECO:0000256" key="13">
    <source>
        <dbReference type="RuleBase" id="RU003657"/>
    </source>
</evidence>
<comment type="catalytic activity">
    <reaction evidence="1 12 14">
        <text>1-(5-phospho-beta-D-ribosyl)-5-[(5-phospho-beta-D-ribosylamino)methylideneamino]imidazole-4-carboxamide = 5-[(5-phospho-1-deoxy-D-ribulos-1-ylimino)methylamino]-1-(5-phospho-beta-D-ribosyl)imidazole-4-carboxamide</text>
        <dbReference type="Rhea" id="RHEA:15469"/>
        <dbReference type="ChEBI" id="CHEBI:58435"/>
        <dbReference type="ChEBI" id="CHEBI:58525"/>
        <dbReference type="EC" id="5.3.1.16"/>
    </reaction>
</comment>
<dbReference type="InterPro" id="IPR023016">
    <property type="entry name" value="HisA/PriA"/>
</dbReference>
<dbReference type="Pfam" id="PF00977">
    <property type="entry name" value="His_biosynth"/>
    <property type="match status" value="1"/>
</dbReference>
<dbReference type="Gene3D" id="3.20.20.70">
    <property type="entry name" value="Aldolase class I"/>
    <property type="match status" value="1"/>
</dbReference>
<dbReference type="AlphaFoldDB" id="A0A4V2SLV4"/>
<dbReference type="InterPro" id="IPR006063">
    <property type="entry name" value="HisA_bact_arch"/>
</dbReference>
<dbReference type="Proteomes" id="UP000295416">
    <property type="component" value="Unassembled WGS sequence"/>
</dbReference>
<dbReference type="FunFam" id="3.20.20.70:FF:000009">
    <property type="entry name" value="1-(5-phosphoribosyl)-5-[(5-phosphoribosylamino)methylideneamino] imidazole-4-carboxamide isomerase"/>
    <property type="match status" value="1"/>
</dbReference>
<dbReference type="EC" id="5.3.1.16" evidence="5 12"/>
<evidence type="ECO:0000256" key="3">
    <source>
        <dbReference type="ARBA" id="ARBA00005133"/>
    </source>
</evidence>
<evidence type="ECO:0000256" key="11">
    <source>
        <dbReference type="ARBA" id="ARBA00030547"/>
    </source>
</evidence>